<evidence type="ECO:0000256" key="2">
    <source>
        <dbReference type="ARBA" id="ARBA00022487"/>
    </source>
</evidence>
<evidence type="ECO:0000256" key="4">
    <source>
        <dbReference type="ARBA" id="ARBA00022867"/>
    </source>
</evidence>
<dbReference type="GO" id="GO:0005615">
    <property type="term" value="C:extracellular space"/>
    <property type="evidence" value="ECO:0007669"/>
    <property type="project" value="TreeGrafter"/>
</dbReference>
<gene>
    <name evidence="11" type="ORF">OSB1V03_LOCUS12269</name>
</gene>
<dbReference type="EMBL" id="CAJPIZ010010095">
    <property type="protein sequence ID" value="CAG2112290.1"/>
    <property type="molecule type" value="Genomic_DNA"/>
</dbReference>
<dbReference type="Pfam" id="PF00135">
    <property type="entry name" value="COesterase"/>
    <property type="match status" value="3"/>
</dbReference>
<dbReference type="AlphaFoldDB" id="A0A7R9L0Y8"/>
<dbReference type="InterPro" id="IPR000997">
    <property type="entry name" value="Cholinesterase"/>
</dbReference>
<dbReference type="PROSITE" id="PS00941">
    <property type="entry name" value="CARBOXYLESTERASE_B_2"/>
    <property type="match status" value="1"/>
</dbReference>
<dbReference type="EC" id="3.1.1.-" evidence="9"/>
<keyword evidence="6" id="KW-0325">Glycoprotein</keyword>
<feature type="domain" description="Carboxylesterase type B" evidence="10">
    <location>
        <begin position="159"/>
        <end position="278"/>
    </location>
</feature>
<feature type="active site" description="Charge relay system" evidence="8">
    <location>
        <position position="478"/>
    </location>
</feature>
<evidence type="ECO:0000313" key="12">
    <source>
        <dbReference type="Proteomes" id="UP000759131"/>
    </source>
</evidence>
<dbReference type="InterPro" id="IPR050654">
    <property type="entry name" value="AChE-related_enzymes"/>
</dbReference>
<protein>
    <recommendedName>
        <fullName evidence="9">Carboxylic ester hydrolase</fullName>
        <ecNumber evidence="9">3.1.1.-</ecNumber>
    </recommendedName>
</protein>
<dbReference type="Proteomes" id="UP000759131">
    <property type="component" value="Unassembled WGS sequence"/>
</dbReference>
<keyword evidence="4" id="KW-0531">Neurotransmitter degradation</keyword>
<dbReference type="PANTHER" id="PTHR43918">
    <property type="entry name" value="ACETYLCHOLINESTERASE"/>
    <property type="match status" value="1"/>
</dbReference>
<keyword evidence="3 9" id="KW-0378">Hydrolase</keyword>
<dbReference type="PROSITE" id="PS00122">
    <property type="entry name" value="CARBOXYLESTERASE_B_1"/>
    <property type="match status" value="2"/>
</dbReference>
<dbReference type="OrthoDB" id="6513732at2759"/>
<dbReference type="Gene3D" id="3.40.50.1820">
    <property type="entry name" value="alpha/beta hydrolase"/>
    <property type="match status" value="2"/>
</dbReference>
<dbReference type="GO" id="GO:0006581">
    <property type="term" value="P:acetylcholine catabolic process"/>
    <property type="evidence" value="ECO:0007669"/>
    <property type="project" value="TreeGrafter"/>
</dbReference>
<dbReference type="InterPro" id="IPR002018">
    <property type="entry name" value="CarbesteraseB"/>
</dbReference>
<evidence type="ECO:0000256" key="6">
    <source>
        <dbReference type="ARBA" id="ARBA00023180"/>
    </source>
</evidence>
<evidence type="ECO:0000259" key="10">
    <source>
        <dbReference type="Pfam" id="PF00135"/>
    </source>
</evidence>
<dbReference type="InterPro" id="IPR029058">
    <property type="entry name" value="AB_hydrolase_fold"/>
</dbReference>
<dbReference type="GO" id="GO:0003990">
    <property type="term" value="F:acetylcholinesterase activity"/>
    <property type="evidence" value="ECO:0007669"/>
    <property type="project" value="UniProtKB-EC"/>
</dbReference>
<reference evidence="11" key="1">
    <citation type="submission" date="2020-11" db="EMBL/GenBank/DDBJ databases">
        <authorList>
            <person name="Tran Van P."/>
        </authorList>
    </citation>
    <scope>NUCLEOTIDE SEQUENCE</scope>
</reference>
<feature type="domain" description="Carboxylesterase type B" evidence="10">
    <location>
        <begin position="7"/>
        <end position="147"/>
    </location>
</feature>
<keyword evidence="2" id="KW-0719">Serine esterase</keyword>
<evidence type="ECO:0000256" key="3">
    <source>
        <dbReference type="ARBA" id="ARBA00022801"/>
    </source>
</evidence>
<dbReference type="PANTHER" id="PTHR43918:SF4">
    <property type="entry name" value="CARBOXYLIC ESTER HYDROLASE"/>
    <property type="match status" value="1"/>
</dbReference>
<organism evidence="11">
    <name type="scientific">Medioppia subpectinata</name>
    <dbReference type="NCBI Taxonomy" id="1979941"/>
    <lineage>
        <taxon>Eukaryota</taxon>
        <taxon>Metazoa</taxon>
        <taxon>Ecdysozoa</taxon>
        <taxon>Arthropoda</taxon>
        <taxon>Chelicerata</taxon>
        <taxon>Arachnida</taxon>
        <taxon>Acari</taxon>
        <taxon>Acariformes</taxon>
        <taxon>Sarcoptiformes</taxon>
        <taxon>Oribatida</taxon>
        <taxon>Brachypylina</taxon>
        <taxon>Oppioidea</taxon>
        <taxon>Oppiidae</taxon>
        <taxon>Medioppia</taxon>
    </lineage>
</organism>
<comment type="catalytic activity">
    <reaction evidence="7">
        <text>acetylcholine + H2O = choline + acetate + H(+)</text>
        <dbReference type="Rhea" id="RHEA:17561"/>
        <dbReference type="ChEBI" id="CHEBI:15354"/>
        <dbReference type="ChEBI" id="CHEBI:15355"/>
        <dbReference type="ChEBI" id="CHEBI:15377"/>
        <dbReference type="ChEBI" id="CHEBI:15378"/>
        <dbReference type="ChEBI" id="CHEBI:30089"/>
        <dbReference type="EC" id="3.1.1.7"/>
    </reaction>
</comment>
<name>A0A7R9L0Y8_9ACAR</name>
<dbReference type="GO" id="GO:0019695">
    <property type="term" value="P:choline metabolic process"/>
    <property type="evidence" value="ECO:0007669"/>
    <property type="project" value="TreeGrafter"/>
</dbReference>
<feature type="active site" description="Charge relay system" evidence="8">
    <location>
        <position position="598"/>
    </location>
</feature>
<dbReference type="PRINTS" id="PR00878">
    <property type="entry name" value="CHOLNESTRASE"/>
</dbReference>
<accession>A0A7R9L0Y8</accession>
<evidence type="ECO:0000313" key="11">
    <source>
        <dbReference type="EMBL" id="CAD7631860.1"/>
    </source>
</evidence>
<dbReference type="InterPro" id="IPR019819">
    <property type="entry name" value="Carboxylesterase_B_CS"/>
</dbReference>
<evidence type="ECO:0000256" key="9">
    <source>
        <dbReference type="RuleBase" id="RU361235"/>
    </source>
</evidence>
<keyword evidence="5" id="KW-1015">Disulfide bond</keyword>
<dbReference type="EMBL" id="OC864670">
    <property type="protein sequence ID" value="CAD7631860.1"/>
    <property type="molecule type" value="Genomic_DNA"/>
</dbReference>
<dbReference type="InterPro" id="IPR019826">
    <property type="entry name" value="Carboxylesterase_B_AS"/>
</dbReference>
<keyword evidence="12" id="KW-1185">Reference proteome</keyword>
<comment type="similarity">
    <text evidence="1 9">Belongs to the type-B carboxylesterase/lipase family.</text>
</comment>
<evidence type="ECO:0000256" key="7">
    <source>
        <dbReference type="ARBA" id="ARBA00048484"/>
    </source>
</evidence>
<dbReference type="SUPFAM" id="SSF53474">
    <property type="entry name" value="alpha/beta-Hydrolases"/>
    <property type="match status" value="2"/>
</dbReference>
<evidence type="ECO:0000256" key="1">
    <source>
        <dbReference type="ARBA" id="ARBA00005964"/>
    </source>
</evidence>
<feature type="active site" description="Acyl-ester intermediate" evidence="8">
    <location>
        <position position="345"/>
    </location>
</feature>
<proteinExistence type="inferred from homology"/>
<dbReference type="GO" id="GO:0005886">
    <property type="term" value="C:plasma membrane"/>
    <property type="evidence" value="ECO:0007669"/>
    <property type="project" value="TreeGrafter"/>
</dbReference>
<evidence type="ECO:0000256" key="8">
    <source>
        <dbReference type="PIRSR" id="PIRSR600997-1"/>
    </source>
</evidence>
<feature type="domain" description="Carboxylesterase type B" evidence="10">
    <location>
        <begin position="294"/>
        <end position="682"/>
    </location>
</feature>
<sequence length="697" mass="78344">MTVTNKSFSEDCLYLNVWSPNNESPKAVMVWIHGGALLAGSASEFYYEGSVLAAKGNVVVVSMNYRLNALGFLYAGADEAPGNVGLWDQALALEWIKDNIRYFGGDDSRITLFGESAGGWSVSLHVLSPVSRHLFHNAILNSGAYLYNLGDDRPEDHYGKELLVFRGIPYAKPPVGDLRFRRPLPIDDWPQPITAHRFGSACPQNGQMFHIEDYLEEKSFSENCLFLNVWTNSLTEAKAVMVWIHGGGLLVGSASEHYYQGDVLAAKQDVVVVSLNYRYLALNSNRFSFILCLHRLNALGFLYAGAEEAPGNVGLWDQALALEWIKDNIRYFGGDDSRITLFGESAGGWSVSLHTISPVSRHLFHNAIVNSGAHLYDYSGDSPSDHVTRWLRGAATVGCVDAESDGRFTRKIMECLRGVDARRLVAITDDTDLMIGSVKVFNLVVIDGKFLPKRPKEMLEEKDFKRNVNLLVSTVEDEGSFLLTWLTDPDKFHATNPKNFTLEEAKQELTEIADNLCSKKRVNGEDVAKLYFSGFSDRNSSDAIRRQLGIAVGDYYLSCPTLEFARRAFIGGARVWQYLFNSKLSVNFFCSQWMGVCHTNDIFPMFGNPFIDPEEYCAREREISEQMMHFLAHFAKHGSPPEQSGVKWEEYWRIGEEIIAPYLEITNNGNEFKTGLKANECQKLWNRYLIGNESQND</sequence>
<evidence type="ECO:0000256" key="5">
    <source>
        <dbReference type="ARBA" id="ARBA00023157"/>
    </source>
</evidence>